<dbReference type="EMBL" id="CP101914">
    <property type="protein sequence ID" value="UUI03993.1"/>
    <property type="molecule type" value="Genomic_DNA"/>
</dbReference>
<gene>
    <name evidence="3" type="ORF">NP439_04685</name>
</gene>
<keyword evidence="4" id="KW-1185">Reference proteome</keyword>
<evidence type="ECO:0000256" key="2">
    <source>
        <dbReference type="SAM" id="SignalP"/>
    </source>
</evidence>
<evidence type="ECO:0000313" key="3">
    <source>
        <dbReference type="EMBL" id="UUI03993.1"/>
    </source>
</evidence>
<feature type="region of interest" description="Disordered" evidence="1">
    <location>
        <begin position="25"/>
        <end position="65"/>
    </location>
</feature>
<feature type="signal peptide" evidence="2">
    <location>
        <begin position="1"/>
        <end position="19"/>
    </location>
</feature>
<proteinExistence type="predicted"/>
<keyword evidence="2" id="KW-0732">Signal</keyword>
<feature type="compositionally biased region" description="Acidic residues" evidence="1">
    <location>
        <begin position="26"/>
        <end position="65"/>
    </location>
</feature>
<accession>A0ABY5JUH4</accession>
<evidence type="ECO:0000313" key="4">
    <source>
        <dbReference type="Proteomes" id="UP001059773"/>
    </source>
</evidence>
<protein>
    <recommendedName>
        <fullName evidence="5">PepSY domain-containing protein</fullName>
    </recommendedName>
</protein>
<dbReference type="PROSITE" id="PS51257">
    <property type="entry name" value="PROKAR_LIPOPROTEIN"/>
    <property type="match status" value="1"/>
</dbReference>
<sequence length="133" mass="15099">MKKILQMTGILFVLFIVSACQSNTEQEVDNNTDESQDTAEENESDVTGEVSEEPEEASGGDTSYEYEEQEVIGEQIAEGEYDIVVETDNPGTRVMFYEIDGEKYYKTVFVKNDNRLKIIDIQNDNGQIYNDTI</sequence>
<reference evidence="3" key="1">
    <citation type="submission" date="2022-07" db="EMBL/GenBank/DDBJ databases">
        <title>FELIX.</title>
        <authorList>
            <person name="Wan K.H."/>
            <person name="Park S."/>
            <person name="Lawrence Q."/>
            <person name="Eichenberger J.P."/>
            <person name="Booth B.W."/>
            <person name="Piaggio A.J."/>
            <person name="Chandler J.C."/>
            <person name="Franklin A.B."/>
            <person name="Celniker S.E."/>
        </authorList>
    </citation>
    <scope>NUCLEOTIDE SEQUENCE</scope>
    <source>
        <strain evidence="3">QA-1986 374</strain>
    </source>
</reference>
<feature type="chain" id="PRO_5047115445" description="PepSY domain-containing protein" evidence="2">
    <location>
        <begin position="20"/>
        <end position="133"/>
    </location>
</feature>
<dbReference type="Proteomes" id="UP001059773">
    <property type="component" value="Chromosome"/>
</dbReference>
<name>A0ABY5JUH4_9BACI</name>
<evidence type="ECO:0000256" key="1">
    <source>
        <dbReference type="SAM" id="MobiDB-lite"/>
    </source>
</evidence>
<organism evidence="3 4">
    <name type="scientific">Oceanobacillus jeddahense</name>
    <dbReference type="NCBI Taxonomy" id="1462527"/>
    <lineage>
        <taxon>Bacteria</taxon>
        <taxon>Bacillati</taxon>
        <taxon>Bacillota</taxon>
        <taxon>Bacilli</taxon>
        <taxon>Bacillales</taxon>
        <taxon>Bacillaceae</taxon>
        <taxon>Oceanobacillus</taxon>
    </lineage>
</organism>
<evidence type="ECO:0008006" key="5">
    <source>
        <dbReference type="Google" id="ProtNLM"/>
    </source>
</evidence>
<dbReference type="RefSeq" id="WP_052400962.1">
    <property type="nucleotide sequence ID" value="NZ_CABKTI010000005.1"/>
</dbReference>